<dbReference type="Proteomes" id="UP000261212">
    <property type="component" value="Unassembled WGS sequence"/>
</dbReference>
<keyword evidence="1" id="KW-1133">Transmembrane helix</keyword>
<dbReference type="EMBL" id="QUSM01000002">
    <property type="protein sequence ID" value="RGD75606.1"/>
    <property type="molecule type" value="Genomic_DNA"/>
</dbReference>
<evidence type="ECO:0000313" key="2">
    <source>
        <dbReference type="EMBL" id="RGD75606.1"/>
    </source>
</evidence>
<dbReference type="InterPro" id="IPR025699">
    <property type="entry name" value="ABC2_memb-like"/>
</dbReference>
<sequence>MKGIIYKDFFLGFRLTKNLLSWLAAVIMMSLIIIFMKGTFGFIVISGITLPLIGSSLLQVTVEQDELTEFDKIQLTYPMTKKEIILSKYIGGFIVEGICILINFLLCMLYVYGFKSIPFIDAMYILAAGSVCGLIFLAISYFGFVLLGNKKGLIIYMTMVILISGFYGFTSWNIDYISLVKNNALFIIGIGFLVSILSLIISYFASLKIYTRRYS</sequence>
<dbReference type="Pfam" id="PF13346">
    <property type="entry name" value="ABC2_membrane_5"/>
    <property type="match status" value="1"/>
</dbReference>
<comment type="caution">
    <text evidence="2">The sequence shown here is derived from an EMBL/GenBank/DDBJ whole genome shotgun (WGS) entry which is preliminary data.</text>
</comment>
<feature type="transmembrane region" description="Helical" evidence="1">
    <location>
        <begin position="42"/>
        <end position="62"/>
    </location>
</feature>
<organism evidence="2 3">
    <name type="scientific">Anaerofustis stercorihominis</name>
    <dbReference type="NCBI Taxonomy" id="214853"/>
    <lineage>
        <taxon>Bacteria</taxon>
        <taxon>Bacillati</taxon>
        <taxon>Bacillota</taxon>
        <taxon>Clostridia</taxon>
        <taxon>Eubacteriales</taxon>
        <taxon>Eubacteriaceae</taxon>
        <taxon>Anaerofustis</taxon>
    </lineage>
</organism>
<feature type="transmembrane region" description="Helical" evidence="1">
    <location>
        <begin position="184"/>
        <end position="205"/>
    </location>
</feature>
<feature type="transmembrane region" description="Helical" evidence="1">
    <location>
        <begin position="124"/>
        <end position="146"/>
    </location>
</feature>
<name>A0A3E3E2P9_9FIRM</name>
<feature type="transmembrane region" description="Helical" evidence="1">
    <location>
        <begin position="20"/>
        <end position="36"/>
    </location>
</feature>
<accession>A0A3E3E2P9</accession>
<keyword evidence="1" id="KW-0472">Membrane</keyword>
<dbReference type="RefSeq" id="WP_117531872.1">
    <property type="nucleotide sequence ID" value="NZ_QUSM01000002.1"/>
</dbReference>
<evidence type="ECO:0000313" key="3">
    <source>
        <dbReference type="Proteomes" id="UP000261212"/>
    </source>
</evidence>
<evidence type="ECO:0000256" key="1">
    <source>
        <dbReference type="SAM" id="Phobius"/>
    </source>
</evidence>
<proteinExistence type="predicted"/>
<protein>
    <submittedName>
        <fullName evidence="2">ABC-2 transporter permease</fullName>
    </submittedName>
</protein>
<feature type="transmembrane region" description="Helical" evidence="1">
    <location>
        <begin position="89"/>
        <end position="112"/>
    </location>
</feature>
<reference evidence="2 3" key="1">
    <citation type="submission" date="2018-08" db="EMBL/GenBank/DDBJ databases">
        <title>A genome reference for cultivated species of the human gut microbiota.</title>
        <authorList>
            <person name="Zou Y."/>
            <person name="Xue W."/>
            <person name="Luo G."/>
        </authorList>
    </citation>
    <scope>NUCLEOTIDE SEQUENCE [LARGE SCALE GENOMIC DNA]</scope>
    <source>
        <strain evidence="2 3">AM25-6</strain>
    </source>
</reference>
<dbReference type="AlphaFoldDB" id="A0A3E3E2P9"/>
<gene>
    <name evidence="2" type="ORF">DW687_04580</name>
</gene>
<keyword evidence="1" id="KW-0812">Transmembrane</keyword>
<feature type="transmembrane region" description="Helical" evidence="1">
    <location>
        <begin position="153"/>
        <end position="172"/>
    </location>
</feature>